<keyword evidence="1" id="KW-0800">Toxin</keyword>
<dbReference type="Gene3D" id="1.10.246.130">
    <property type="match status" value="1"/>
</dbReference>
<dbReference type="PANTHER" id="PTHR11686">
    <property type="entry name" value="GAMMA GLUTAMYL TRANSPEPTIDASE"/>
    <property type="match status" value="1"/>
</dbReference>
<keyword evidence="5" id="KW-0472">Membrane</keyword>
<accession>A0A0Q9WJR6</accession>
<evidence type="ECO:0000256" key="2">
    <source>
        <dbReference type="PIRSR" id="PIRSR600101-1"/>
    </source>
</evidence>
<dbReference type="PRINTS" id="PR01210">
    <property type="entry name" value="GGTRANSPTASE"/>
</dbReference>
<dbReference type="Proteomes" id="UP000008792">
    <property type="component" value="Unassembled WGS sequence"/>
</dbReference>
<dbReference type="PANTHER" id="PTHR11686:SF9">
    <property type="entry name" value="RE13973P"/>
    <property type="match status" value="1"/>
</dbReference>
<proteinExistence type="predicted"/>
<organism evidence="6 7">
    <name type="scientific">Drosophila virilis</name>
    <name type="common">Fruit fly</name>
    <dbReference type="NCBI Taxonomy" id="7244"/>
    <lineage>
        <taxon>Eukaryota</taxon>
        <taxon>Metazoa</taxon>
        <taxon>Ecdysozoa</taxon>
        <taxon>Arthropoda</taxon>
        <taxon>Hexapoda</taxon>
        <taxon>Insecta</taxon>
        <taxon>Pterygota</taxon>
        <taxon>Neoptera</taxon>
        <taxon>Endopterygota</taxon>
        <taxon>Diptera</taxon>
        <taxon>Brachycera</taxon>
        <taxon>Muscomorpha</taxon>
        <taxon>Ephydroidea</taxon>
        <taxon>Drosophilidae</taxon>
        <taxon>Drosophila</taxon>
    </lineage>
</organism>
<keyword evidence="5" id="KW-0812">Transmembrane</keyword>
<feature type="region of interest" description="Disordered" evidence="4">
    <location>
        <begin position="1"/>
        <end position="27"/>
    </location>
</feature>
<evidence type="ECO:0000313" key="6">
    <source>
        <dbReference type="EMBL" id="KRF82279.1"/>
    </source>
</evidence>
<dbReference type="OrthoDB" id="1081007at2759"/>
<feature type="binding site" evidence="3">
    <location>
        <begin position="510"/>
        <end position="512"/>
    </location>
    <ligand>
        <name>L-glutamate</name>
        <dbReference type="ChEBI" id="CHEBI:29985"/>
    </ligand>
</feature>
<keyword evidence="5" id="KW-1133">Transmembrane helix</keyword>
<dbReference type="SUPFAM" id="SSF56235">
    <property type="entry name" value="N-terminal nucleophile aminohydrolases (Ntn hydrolases)"/>
    <property type="match status" value="1"/>
</dbReference>
<feature type="transmembrane region" description="Helical" evidence="5">
    <location>
        <begin position="57"/>
        <end position="75"/>
    </location>
</feature>
<dbReference type="EMBL" id="CH940651">
    <property type="protein sequence ID" value="KRF82279.1"/>
    <property type="molecule type" value="Genomic_DNA"/>
</dbReference>
<dbReference type="InterPro" id="IPR043138">
    <property type="entry name" value="GGT_lsub"/>
</dbReference>
<gene>
    <name evidence="6" type="primary">Dvir\GJ19318</name>
    <name evidence="6" type="ORF">Dvir_GJ19318</name>
</gene>
<evidence type="ECO:0000256" key="5">
    <source>
        <dbReference type="SAM" id="Phobius"/>
    </source>
</evidence>
<dbReference type="InterPro" id="IPR000101">
    <property type="entry name" value="GGT_peptidase"/>
</dbReference>
<reference evidence="6 7" key="1">
    <citation type="journal article" date="2007" name="Nature">
        <title>Evolution of genes and genomes on the Drosophila phylogeny.</title>
        <authorList>
            <consortium name="Drosophila 12 Genomes Consortium"/>
            <person name="Clark A.G."/>
            <person name="Eisen M.B."/>
            <person name="Smith D.R."/>
            <person name="Bergman C.M."/>
            <person name="Oliver B."/>
            <person name="Markow T.A."/>
            <person name="Kaufman T.C."/>
            <person name="Kellis M."/>
            <person name="Gelbart W."/>
            <person name="Iyer V.N."/>
            <person name="Pollard D.A."/>
            <person name="Sackton T.B."/>
            <person name="Larracuente A.M."/>
            <person name="Singh N.D."/>
            <person name="Abad J.P."/>
            <person name="Abt D.N."/>
            <person name="Adryan B."/>
            <person name="Aguade M."/>
            <person name="Akashi H."/>
            <person name="Anderson W.W."/>
            <person name="Aquadro C.F."/>
            <person name="Ardell D.H."/>
            <person name="Arguello R."/>
            <person name="Artieri C.G."/>
            <person name="Barbash D.A."/>
            <person name="Barker D."/>
            <person name="Barsanti P."/>
            <person name="Batterham P."/>
            <person name="Batzoglou S."/>
            <person name="Begun D."/>
            <person name="Bhutkar A."/>
            <person name="Blanco E."/>
            <person name="Bosak S.A."/>
            <person name="Bradley R.K."/>
            <person name="Brand A.D."/>
            <person name="Brent M.R."/>
            <person name="Brooks A.N."/>
            <person name="Brown R.H."/>
            <person name="Butlin R.K."/>
            <person name="Caggese C."/>
            <person name="Calvi B.R."/>
            <person name="Bernardo de Carvalho A."/>
            <person name="Caspi A."/>
            <person name="Castrezana S."/>
            <person name="Celniker S.E."/>
            <person name="Chang J.L."/>
            <person name="Chapple C."/>
            <person name="Chatterji S."/>
            <person name="Chinwalla A."/>
            <person name="Civetta A."/>
            <person name="Clifton S.W."/>
            <person name="Comeron J.M."/>
            <person name="Costello J.C."/>
            <person name="Coyne J.A."/>
            <person name="Daub J."/>
            <person name="David R.G."/>
            <person name="Delcher A.L."/>
            <person name="Delehaunty K."/>
            <person name="Do C.B."/>
            <person name="Ebling H."/>
            <person name="Edwards K."/>
            <person name="Eickbush T."/>
            <person name="Evans J.D."/>
            <person name="Filipski A."/>
            <person name="Findeiss S."/>
            <person name="Freyhult E."/>
            <person name="Fulton L."/>
            <person name="Fulton R."/>
            <person name="Garcia A.C."/>
            <person name="Gardiner A."/>
            <person name="Garfield D.A."/>
            <person name="Garvin B.E."/>
            <person name="Gibson G."/>
            <person name="Gilbert D."/>
            <person name="Gnerre S."/>
            <person name="Godfrey J."/>
            <person name="Good R."/>
            <person name="Gotea V."/>
            <person name="Gravely B."/>
            <person name="Greenberg A.J."/>
            <person name="Griffiths-Jones S."/>
            <person name="Gross S."/>
            <person name="Guigo R."/>
            <person name="Gustafson E.A."/>
            <person name="Haerty W."/>
            <person name="Hahn M.W."/>
            <person name="Halligan D.L."/>
            <person name="Halpern A.L."/>
            <person name="Halter G.M."/>
            <person name="Han M.V."/>
            <person name="Heger A."/>
            <person name="Hillier L."/>
            <person name="Hinrichs A.S."/>
            <person name="Holmes I."/>
            <person name="Hoskins R.A."/>
            <person name="Hubisz M.J."/>
            <person name="Hultmark D."/>
            <person name="Huntley M.A."/>
            <person name="Jaffe D.B."/>
            <person name="Jagadeeshan S."/>
            <person name="Jeck W.R."/>
            <person name="Johnson J."/>
            <person name="Jones C.D."/>
            <person name="Jordan W.C."/>
            <person name="Karpen G.H."/>
            <person name="Kataoka E."/>
            <person name="Keightley P.D."/>
            <person name="Kheradpour P."/>
            <person name="Kirkness E.F."/>
            <person name="Koerich L.B."/>
            <person name="Kristiansen K."/>
            <person name="Kudrna D."/>
            <person name="Kulathinal R.J."/>
            <person name="Kumar S."/>
            <person name="Kwok R."/>
            <person name="Lander E."/>
            <person name="Langley C.H."/>
            <person name="Lapoint R."/>
            <person name="Lazzaro B.P."/>
            <person name="Lee S.J."/>
            <person name="Levesque L."/>
            <person name="Li R."/>
            <person name="Lin C.F."/>
            <person name="Lin M.F."/>
            <person name="Lindblad-Toh K."/>
            <person name="Llopart A."/>
            <person name="Long M."/>
            <person name="Low L."/>
            <person name="Lozovsky E."/>
            <person name="Lu J."/>
            <person name="Luo M."/>
            <person name="Machado C.A."/>
            <person name="Makalowski W."/>
            <person name="Marzo M."/>
            <person name="Matsuda M."/>
            <person name="Matzkin L."/>
            <person name="McAllister B."/>
            <person name="McBride C.S."/>
            <person name="McKernan B."/>
            <person name="McKernan K."/>
            <person name="Mendez-Lago M."/>
            <person name="Minx P."/>
            <person name="Mollenhauer M.U."/>
            <person name="Montooth K."/>
            <person name="Mount S.M."/>
            <person name="Mu X."/>
            <person name="Myers E."/>
            <person name="Negre B."/>
            <person name="Newfeld S."/>
            <person name="Nielsen R."/>
            <person name="Noor M.A."/>
            <person name="O'Grady P."/>
            <person name="Pachter L."/>
            <person name="Papaceit M."/>
            <person name="Parisi M.J."/>
            <person name="Parisi M."/>
            <person name="Parts L."/>
            <person name="Pedersen J.S."/>
            <person name="Pesole G."/>
            <person name="Phillippy A.M."/>
            <person name="Ponting C.P."/>
            <person name="Pop M."/>
            <person name="Porcelli D."/>
            <person name="Powell J.R."/>
            <person name="Prohaska S."/>
            <person name="Pruitt K."/>
            <person name="Puig M."/>
            <person name="Quesneville H."/>
            <person name="Ram K.R."/>
            <person name="Rand D."/>
            <person name="Rasmussen M.D."/>
            <person name="Reed L.K."/>
            <person name="Reenan R."/>
            <person name="Reily A."/>
            <person name="Remington K.A."/>
            <person name="Rieger T.T."/>
            <person name="Ritchie M.G."/>
            <person name="Robin C."/>
            <person name="Rogers Y.H."/>
            <person name="Rohde C."/>
            <person name="Rozas J."/>
            <person name="Rubenfield M.J."/>
            <person name="Ruiz A."/>
            <person name="Russo S."/>
            <person name="Salzberg S.L."/>
            <person name="Sanchez-Gracia A."/>
            <person name="Saranga D.J."/>
            <person name="Sato H."/>
            <person name="Schaeffer S.W."/>
            <person name="Schatz M.C."/>
            <person name="Schlenke T."/>
            <person name="Schwartz R."/>
            <person name="Segarra C."/>
            <person name="Singh R.S."/>
            <person name="Sirot L."/>
            <person name="Sirota M."/>
            <person name="Sisneros N.B."/>
            <person name="Smith C.D."/>
            <person name="Smith T.F."/>
            <person name="Spieth J."/>
            <person name="Stage D.E."/>
            <person name="Stark A."/>
            <person name="Stephan W."/>
            <person name="Strausberg R.L."/>
            <person name="Strempel S."/>
            <person name="Sturgill D."/>
            <person name="Sutton G."/>
            <person name="Sutton G.G."/>
            <person name="Tao W."/>
            <person name="Teichmann S."/>
            <person name="Tobari Y.N."/>
            <person name="Tomimura Y."/>
            <person name="Tsolas J.M."/>
            <person name="Valente V.L."/>
            <person name="Venter E."/>
            <person name="Venter J.C."/>
            <person name="Vicario S."/>
            <person name="Vieira F.G."/>
            <person name="Vilella A.J."/>
            <person name="Villasante A."/>
            <person name="Walenz B."/>
            <person name="Wang J."/>
            <person name="Wasserman M."/>
            <person name="Watts T."/>
            <person name="Wilson D."/>
            <person name="Wilson R.K."/>
            <person name="Wing R.A."/>
            <person name="Wolfner M.F."/>
            <person name="Wong A."/>
            <person name="Wong G.K."/>
            <person name="Wu C.I."/>
            <person name="Wu G."/>
            <person name="Yamamoto D."/>
            <person name="Yang H.P."/>
            <person name="Yang S.P."/>
            <person name="Yorke J.A."/>
            <person name="Yoshida K."/>
            <person name="Zdobnov E."/>
            <person name="Zhang P."/>
            <person name="Zhang Y."/>
            <person name="Zimin A.V."/>
            <person name="Baldwin J."/>
            <person name="Abdouelleil A."/>
            <person name="Abdulkadir J."/>
            <person name="Abebe A."/>
            <person name="Abera B."/>
            <person name="Abreu J."/>
            <person name="Acer S.C."/>
            <person name="Aftuck L."/>
            <person name="Alexander A."/>
            <person name="An P."/>
            <person name="Anderson E."/>
            <person name="Anderson S."/>
            <person name="Arachi H."/>
            <person name="Azer M."/>
            <person name="Bachantsang P."/>
            <person name="Barry A."/>
            <person name="Bayul T."/>
            <person name="Berlin A."/>
            <person name="Bessette D."/>
            <person name="Bloom T."/>
            <person name="Blye J."/>
            <person name="Boguslavskiy L."/>
            <person name="Bonnet C."/>
            <person name="Boukhgalter B."/>
            <person name="Bourzgui I."/>
            <person name="Brown A."/>
            <person name="Cahill P."/>
            <person name="Channer S."/>
            <person name="Cheshatsang Y."/>
            <person name="Chuda L."/>
            <person name="Citroen M."/>
            <person name="Collymore A."/>
            <person name="Cooke P."/>
            <person name="Costello M."/>
            <person name="D'Aco K."/>
            <person name="Daza R."/>
            <person name="De Haan G."/>
            <person name="DeGray S."/>
            <person name="DeMaso C."/>
            <person name="Dhargay N."/>
            <person name="Dooley K."/>
            <person name="Dooley E."/>
            <person name="Doricent M."/>
            <person name="Dorje P."/>
            <person name="Dorjee K."/>
            <person name="Dupes A."/>
            <person name="Elong R."/>
            <person name="Falk J."/>
            <person name="Farina A."/>
            <person name="Faro S."/>
            <person name="Ferguson D."/>
            <person name="Fisher S."/>
            <person name="Foley C.D."/>
            <person name="Franke A."/>
            <person name="Friedrich D."/>
            <person name="Gadbois L."/>
            <person name="Gearin G."/>
            <person name="Gearin C.R."/>
            <person name="Giannoukos G."/>
            <person name="Goode T."/>
            <person name="Graham J."/>
            <person name="Grandbois E."/>
            <person name="Grewal S."/>
            <person name="Gyaltsen K."/>
            <person name="Hafez N."/>
            <person name="Hagos B."/>
            <person name="Hall J."/>
            <person name="Henson C."/>
            <person name="Hollinger A."/>
            <person name="Honan T."/>
            <person name="Huard M.D."/>
            <person name="Hughes L."/>
            <person name="Hurhula B."/>
            <person name="Husby M.E."/>
            <person name="Kamat A."/>
            <person name="Kanga B."/>
            <person name="Kashin S."/>
            <person name="Khazanovich D."/>
            <person name="Kisner P."/>
            <person name="Lance K."/>
            <person name="Lara M."/>
            <person name="Lee W."/>
            <person name="Lennon N."/>
            <person name="Letendre F."/>
            <person name="LeVine R."/>
            <person name="Lipovsky A."/>
            <person name="Liu X."/>
            <person name="Liu J."/>
            <person name="Liu S."/>
            <person name="Lokyitsang T."/>
            <person name="Lokyitsang Y."/>
            <person name="Lubonja R."/>
            <person name="Lui A."/>
            <person name="MacDonald P."/>
            <person name="Magnisalis V."/>
            <person name="Maru K."/>
            <person name="Matthews C."/>
            <person name="McCusker W."/>
            <person name="McDonough S."/>
            <person name="Mehta T."/>
            <person name="Meldrim J."/>
            <person name="Meneus L."/>
            <person name="Mihai O."/>
            <person name="Mihalev A."/>
            <person name="Mihova T."/>
            <person name="Mittelman R."/>
            <person name="Mlenga V."/>
            <person name="Montmayeur A."/>
            <person name="Mulrain L."/>
            <person name="Navidi A."/>
            <person name="Naylor J."/>
            <person name="Negash T."/>
            <person name="Nguyen T."/>
            <person name="Nguyen N."/>
            <person name="Nicol R."/>
            <person name="Norbu C."/>
            <person name="Norbu N."/>
            <person name="Novod N."/>
            <person name="O'Neill B."/>
            <person name="Osman S."/>
            <person name="Markiewicz E."/>
            <person name="Oyono O.L."/>
            <person name="Patti C."/>
            <person name="Phunkhang P."/>
            <person name="Pierre F."/>
            <person name="Priest M."/>
            <person name="Raghuraman S."/>
            <person name="Rege F."/>
            <person name="Reyes R."/>
            <person name="Rise C."/>
            <person name="Rogov P."/>
            <person name="Ross K."/>
            <person name="Ryan E."/>
            <person name="Settipalli S."/>
            <person name="Shea T."/>
            <person name="Sherpa N."/>
            <person name="Shi L."/>
            <person name="Shih D."/>
            <person name="Sparrow T."/>
            <person name="Spaulding J."/>
            <person name="Stalker J."/>
            <person name="Stange-Thomann N."/>
            <person name="Stavropoulos S."/>
            <person name="Stone C."/>
            <person name="Strader C."/>
            <person name="Tesfaye S."/>
            <person name="Thomson T."/>
            <person name="Thoulutsang Y."/>
            <person name="Thoulutsang D."/>
            <person name="Topham K."/>
            <person name="Topping I."/>
            <person name="Tsamla T."/>
            <person name="Vassiliev H."/>
            <person name="Vo A."/>
            <person name="Wangchuk T."/>
            <person name="Wangdi T."/>
            <person name="Weiand M."/>
            <person name="Wilkinson J."/>
            <person name="Wilson A."/>
            <person name="Yadav S."/>
            <person name="Young G."/>
            <person name="Yu Q."/>
            <person name="Zembek L."/>
            <person name="Zhong D."/>
            <person name="Zimmer A."/>
            <person name="Zwirko Z."/>
            <person name="Jaffe D.B."/>
            <person name="Alvarez P."/>
            <person name="Brockman W."/>
            <person name="Butler J."/>
            <person name="Chin C."/>
            <person name="Gnerre S."/>
            <person name="Grabherr M."/>
            <person name="Kleber M."/>
            <person name="Mauceli E."/>
            <person name="MacCallum I."/>
        </authorList>
    </citation>
    <scope>NUCLEOTIDE SEQUENCE [LARGE SCALE GENOMIC DNA]</scope>
    <source>
        <strain evidence="7">Tucson 15010-1051.87</strain>
    </source>
</reference>
<dbReference type="Gene3D" id="3.60.20.40">
    <property type="match status" value="1"/>
</dbReference>
<feature type="compositionally biased region" description="Basic and acidic residues" evidence="4">
    <location>
        <begin position="1"/>
        <end position="10"/>
    </location>
</feature>
<protein>
    <submittedName>
        <fullName evidence="6">Uncharacterized protein, isoform B</fullName>
    </submittedName>
</protein>
<sequence>MVHHGNDDAMNKIPLKSSSGLDDEEKNGGELMQDTAAAEEARREQMRANLLAWMKKLTIVLICFIGIALISYVIISLCFSDEQPPASLHNSNNDSIEATTAAAEEIAIAGPAVAASTSATTPPPSPATILDNSNIEFTSKLGVFEHAAVCSDAEPCSQIGSDIMKRNGSAVDATIATMLCNGLLTAQSMGIGGGLLMNIYDRESQRGHQIDAHVLAPYAADQKMFDKDPNASFTGPLSIAVPGEVMGYHLAHQRFGKLPWRDLVAPSLKICEIGYRMTKHQEKSVRNVWSAIKDNPEYQSIFLNVETGEHHVEGTLLKPSAKLCNTYQLLADNGPMDFYNGTVAKMLADDLKELGSIITQDDLDAYTAEMRHSVTMPLGDDTLYAVPPVSSGSVVSHILSILEGYNFTRADLANEESYALTIHRITEALKFGFARRPELGDPRFNEVRELVSQLNNPEYAVQQRAKINDSHVLAGPHEYGAQFSSEEDPYGTSALAVIAPNGDAVAVTSSINFYFGSGLVGPRTGIILNDGMNDFAVPHNFFKLPQSPANTIDVHKRPMSSQSPMLLADHDGNIRLAISAAGGSKIVPAIVEVVARYLWLGDDLKAAVDAPRFYNQLLPDVLEYEDDKYSESLLQLLQKRGHNLQPLKFDSASVVCAIGRNATAVYANADYRKRGGVSGF</sequence>
<dbReference type="GO" id="GO:0006751">
    <property type="term" value="P:glutathione catabolic process"/>
    <property type="evidence" value="ECO:0007669"/>
    <property type="project" value="InterPro"/>
</dbReference>
<dbReference type="GO" id="GO:0036374">
    <property type="term" value="F:glutathione hydrolase activity"/>
    <property type="evidence" value="ECO:0007669"/>
    <property type="project" value="InterPro"/>
</dbReference>
<evidence type="ECO:0000313" key="7">
    <source>
        <dbReference type="Proteomes" id="UP000008792"/>
    </source>
</evidence>
<dbReference type="InterPro" id="IPR029055">
    <property type="entry name" value="Ntn_hydrolases_N"/>
</dbReference>
<feature type="binding site" evidence="3">
    <location>
        <position position="583"/>
    </location>
    <ligand>
        <name>L-glutamate</name>
        <dbReference type="ChEBI" id="CHEBI:29985"/>
    </ligand>
</feature>
<feature type="active site" description="Nucleophile" evidence="2">
    <location>
        <position position="492"/>
    </location>
</feature>
<evidence type="ECO:0000256" key="3">
    <source>
        <dbReference type="PIRSR" id="PIRSR600101-2"/>
    </source>
</evidence>
<evidence type="ECO:0000256" key="1">
    <source>
        <dbReference type="ARBA" id="ARBA00084097"/>
    </source>
</evidence>
<dbReference type="InterPro" id="IPR043137">
    <property type="entry name" value="GGT_ssub_C"/>
</dbReference>
<dbReference type="Pfam" id="PF01019">
    <property type="entry name" value="G_glu_transpept"/>
    <property type="match status" value="1"/>
</dbReference>
<evidence type="ECO:0000256" key="4">
    <source>
        <dbReference type="SAM" id="MobiDB-lite"/>
    </source>
</evidence>
<feature type="binding site" evidence="3">
    <location>
        <position position="534"/>
    </location>
    <ligand>
        <name>L-glutamate</name>
        <dbReference type="ChEBI" id="CHEBI:29985"/>
    </ligand>
</feature>
<dbReference type="FunFam" id="3.60.20.40:FF:000001">
    <property type="entry name" value="Gamma-glutamyltranspeptidase 1"/>
    <property type="match status" value="1"/>
</dbReference>
<dbReference type="SMR" id="A0A0Q9WJR6"/>
<name>A0A0Q9WJR6_DROVI</name>
<feature type="binding site" evidence="3">
    <location>
        <begin position="560"/>
        <end position="561"/>
    </location>
    <ligand>
        <name>L-glutamate</name>
        <dbReference type="ChEBI" id="CHEBI:29985"/>
    </ligand>
</feature>
<dbReference type="AlphaFoldDB" id="A0A0Q9WJR6"/>
<dbReference type="GO" id="GO:0005886">
    <property type="term" value="C:plasma membrane"/>
    <property type="evidence" value="ECO:0007669"/>
    <property type="project" value="TreeGrafter"/>
</dbReference>
<keyword evidence="7" id="KW-1185">Reference proteome</keyword>
<keyword evidence="1" id="KW-1199">Hemostasis impairing toxin</keyword>
<keyword evidence="1" id="KW-1202">Platelet aggregation activating toxin</keyword>
<dbReference type="FunFam" id="1.10.246.130:FF:000001">
    <property type="entry name" value="Gamma-glutamyltransferase 5 isoform 1"/>
    <property type="match status" value="1"/>
</dbReference>